<evidence type="ECO:0000256" key="1">
    <source>
        <dbReference type="ARBA" id="ARBA00004141"/>
    </source>
</evidence>
<dbReference type="Gene3D" id="1.20.58.340">
    <property type="entry name" value="Magnesium transport protein CorA, transmembrane region"/>
    <property type="match status" value="1"/>
</dbReference>
<dbReference type="GO" id="GO:0046873">
    <property type="term" value="F:metal ion transmembrane transporter activity"/>
    <property type="evidence" value="ECO:0007669"/>
    <property type="project" value="InterPro"/>
</dbReference>
<evidence type="ECO:0000256" key="4">
    <source>
        <dbReference type="ARBA" id="ARBA00023136"/>
    </source>
</evidence>
<evidence type="ECO:0000256" key="5">
    <source>
        <dbReference type="SAM" id="Phobius"/>
    </source>
</evidence>
<reference evidence="6" key="1">
    <citation type="submission" date="2023-01" db="EMBL/GenBank/DDBJ databases">
        <authorList>
            <person name="Piombo E."/>
        </authorList>
    </citation>
    <scope>NUCLEOTIDE SEQUENCE</scope>
</reference>
<comment type="caution">
    <text evidence="6">The sequence shown here is derived from an EMBL/GenBank/DDBJ whole genome shotgun (WGS) entry which is preliminary data.</text>
</comment>
<feature type="transmembrane region" description="Helical" evidence="5">
    <location>
        <begin position="489"/>
        <end position="511"/>
    </location>
</feature>
<sequence>MYGKVPQDAVDLRRYVEQVEQYSRQSLGTSLFTGELYCRLAAFLSREDDFVDAKVKVTAHLIQSLASDGKPDGSSHSKEWSFVSCFNMADLPGLAKQLFPEGPSQLARKDCLLCHPAIVFIQGYQLPQCLKSLGHMFKINPLFYQRHMEYFLPSTPSRLFDTPVLPSDTLNIIRLRIVTIGDRGDNSWGSPSQIDNLRAMGQSDMVEYVHRLRRQDGLEAGNSVVRAFNVHSAQYFSIEQDITVTVQSSKSGGWALLVWTDFGDGLACGPRGPWHPKTSGRRSEKMFLPHIRHFPIDVMTGTVTANSTSSRSGANSPSSFDQSGLLLAEGYGETLDPALLKVDSFYAMSELFHHSASSICQLLNVIQSIIDDCTGYKLSKSPSHSLANLAYHLDILNRLENGLCENLLALKGHESAKWPKNYKNSPDGEANAQAAINGKLDLLIVDFEKLISRVESLSARCRGGMSICMSSASIEESQRAIKQARQIELLTWFAFLYIPLSFTTSFFGMNVQSFGTGNVSLKNWFAVSIPLVAVSYLVLILARLQRVRAWIKVKFERVRGCFESTFGI</sequence>
<evidence type="ECO:0000313" key="6">
    <source>
        <dbReference type="EMBL" id="CAI6099906.1"/>
    </source>
</evidence>
<dbReference type="InterPro" id="IPR045863">
    <property type="entry name" value="CorA_TM1_TM2"/>
</dbReference>
<keyword evidence="3 5" id="KW-1133">Transmembrane helix</keyword>
<comment type="subcellular location">
    <subcellularLocation>
        <location evidence="1">Membrane</location>
        <topology evidence="1">Multi-pass membrane protein</topology>
    </subcellularLocation>
</comment>
<dbReference type="Proteomes" id="UP001160390">
    <property type="component" value="Unassembled WGS sequence"/>
</dbReference>
<evidence type="ECO:0000313" key="7">
    <source>
        <dbReference type="Proteomes" id="UP001160390"/>
    </source>
</evidence>
<keyword evidence="4 5" id="KW-0472">Membrane</keyword>
<dbReference type="GO" id="GO:0016020">
    <property type="term" value="C:membrane"/>
    <property type="evidence" value="ECO:0007669"/>
    <property type="project" value="UniProtKB-SubCell"/>
</dbReference>
<gene>
    <name evidence="6" type="ORF">CCHLO57077_00018597</name>
</gene>
<dbReference type="SUPFAM" id="SSF144083">
    <property type="entry name" value="Magnesium transport protein CorA, transmembrane region"/>
    <property type="match status" value="1"/>
</dbReference>
<accession>A0AA35QDE0</accession>
<feature type="transmembrane region" description="Helical" evidence="5">
    <location>
        <begin position="523"/>
        <end position="544"/>
    </location>
</feature>
<dbReference type="AlphaFoldDB" id="A0AA35QDE0"/>
<dbReference type="EMBL" id="CABFNP030001332">
    <property type="protein sequence ID" value="CAI6099906.1"/>
    <property type="molecule type" value="Genomic_DNA"/>
</dbReference>
<protein>
    <submittedName>
        <fullName evidence="6">Uncharacterized protein</fullName>
    </submittedName>
</protein>
<keyword evidence="7" id="KW-1185">Reference proteome</keyword>
<evidence type="ECO:0000256" key="3">
    <source>
        <dbReference type="ARBA" id="ARBA00022989"/>
    </source>
</evidence>
<proteinExistence type="predicted"/>
<evidence type="ECO:0000256" key="2">
    <source>
        <dbReference type="ARBA" id="ARBA00022692"/>
    </source>
</evidence>
<keyword evidence="2 5" id="KW-0812">Transmembrane</keyword>
<name>A0AA35QDE0_9HYPO</name>
<organism evidence="6 7">
    <name type="scientific">Clonostachys chloroleuca</name>
    <dbReference type="NCBI Taxonomy" id="1926264"/>
    <lineage>
        <taxon>Eukaryota</taxon>
        <taxon>Fungi</taxon>
        <taxon>Dikarya</taxon>
        <taxon>Ascomycota</taxon>
        <taxon>Pezizomycotina</taxon>
        <taxon>Sordariomycetes</taxon>
        <taxon>Hypocreomycetidae</taxon>
        <taxon>Hypocreales</taxon>
        <taxon>Bionectriaceae</taxon>
        <taxon>Clonostachys</taxon>
    </lineage>
</organism>